<organism evidence="2 3">
    <name type="scientific">Micromonospora carbonacea</name>
    <dbReference type="NCBI Taxonomy" id="47853"/>
    <lineage>
        <taxon>Bacteria</taxon>
        <taxon>Bacillati</taxon>
        <taxon>Actinomycetota</taxon>
        <taxon>Actinomycetes</taxon>
        <taxon>Micromonosporales</taxon>
        <taxon>Micromonosporaceae</taxon>
        <taxon>Micromonospora</taxon>
    </lineage>
</organism>
<dbReference type="AlphaFoldDB" id="A0A1C4VJF1"/>
<name>A0A1C4VJF1_9ACTN</name>
<reference evidence="3" key="1">
    <citation type="submission" date="2016-06" db="EMBL/GenBank/DDBJ databases">
        <authorList>
            <person name="Varghese N."/>
            <person name="Submissions Spin"/>
        </authorList>
    </citation>
    <scope>NUCLEOTIDE SEQUENCE [LARGE SCALE GENOMIC DNA]</scope>
    <source>
        <strain evidence="3">DSM 43168</strain>
    </source>
</reference>
<evidence type="ECO:0000256" key="1">
    <source>
        <dbReference type="SAM" id="MobiDB-lite"/>
    </source>
</evidence>
<gene>
    <name evidence="2" type="ORF">GA0070563_102325</name>
</gene>
<proteinExistence type="predicted"/>
<dbReference type="Proteomes" id="UP000183585">
    <property type="component" value="Unassembled WGS sequence"/>
</dbReference>
<accession>A0A1C4VJF1</accession>
<dbReference type="EMBL" id="FMCT01000002">
    <property type="protein sequence ID" value="SCE84050.1"/>
    <property type="molecule type" value="Genomic_DNA"/>
</dbReference>
<evidence type="ECO:0000313" key="3">
    <source>
        <dbReference type="Proteomes" id="UP000183585"/>
    </source>
</evidence>
<sequence length="85" mass="9019">MSTCIPGEHPSRSRRWTRSGGRTVTRVRGRHAPAGGTRNVHAGTWDGSPAAGAPPTFGCPAGGTPETPSLTRVSLWTRTTWSDHV</sequence>
<protein>
    <submittedName>
        <fullName evidence="2">Uncharacterized protein</fullName>
    </submittedName>
</protein>
<evidence type="ECO:0000313" key="2">
    <source>
        <dbReference type="EMBL" id="SCE84050.1"/>
    </source>
</evidence>
<feature type="region of interest" description="Disordered" evidence="1">
    <location>
        <begin position="1"/>
        <end position="55"/>
    </location>
</feature>
<keyword evidence="3" id="KW-1185">Reference proteome</keyword>